<organism evidence="2 3">
    <name type="scientific">Aquirufa antheringensis</name>
    <dbReference type="NCBI Taxonomy" id="2516559"/>
    <lineage>
        <taxon>Bacteria</taxon>
        <taxon>Pseudomonadati</taxon>
        <taxon>Bacteroidota</taxon>
        <taxon>Cytophagia</taxon>
        <taxon>Cytophagales</taxon>
        <taxon>Flectobacillaceae</taxon>
        <taxon>Aquirufa</taxon>
    </lineage>
</organism>
<gene>
    <name evidence="2" type="ORF">EWU20_03785</name>
</gene>
<evidence type="ECO:0000313" key="2">
    <source>
        <dbReference type="EMBL" id="TBH74266.1"/>
    </source>
</evidence>
<name>A0A4Q9BE88_9BACT</name>
<protein>
    <submittedName>
        <fullName evidence="2">TolC family protein</fullName>
    </submittedName>
</protein>
<evidence type="ECO:0000256" key="1">
    <source>
        <dbReference type="ARBA" id="ARBA00007613"/>
    </source>
</evidence>
<keyword evidence="3" id="KW-1185">Reference proteome</keyword>
<comment type="similarity">
    <text evidence="1">Belongs to the outer membrane factor (OMF) (TC 1.B.17) family.</text>
</comment>
<dbReference type="AlphaFoldDB" id="A0A4Q9BE88"/>
<dbReference type="PANTHER" id="PTHR30203:SF30">
    <property type="entry name" value="OUTER MEMBRANE PROTEIN-RELATED"/>
    <property type="match status" value="1"/>
</dbReference>
<comment type="caution">
    <text evidence="2">The sequence shown here is derived from an EMBL/GenBank/DDBJ whole genome shotgun (WGS) entry which is preliminary data.</text>
</comment>
<dbReference type="Proteomes" id="UP000293583">
    <property type="component" value="Unassembled WGS sequence"/>
</dbReference>
<dbReference type="Pfam" id="PF02321">
    <property type="entry name" value="OEP"/>
    <property type="match status" value="2"/>
</dbReference>
<proteinExistence type="inferred from homology"/>
<dbReference type="PANTHER" id="PTHR30203">
    <property type="entry name" value="OUTER MEMBRANE CATION EFFLUX PROTEIN"/>
    <property type="match status" value="1"/>
</dbReference>
<reference evidence="2 3" key="1">
    <citation type="submission" date="2019-02" db="EMBL/GenBank/DDBJ databases">
        <title>Genome of a new Bacteroidetes strain.</title>
        <authorList>
            <person name="Pitt A."/>
        </authorList>
    </citation>
    <scope>NUCLEOTIDE SEQUENCE [LARGE SCALE GENOMIC DNA]</scope>
    <source>
        <strain evidence="2 3">103A-SOEBACH</strain>
    </source>
</reference>
<evidence type="ECO:0000313" key="3">
    <source>
        <dbReference type="Proteomes" id="UP000293583"/>
    </source>
</evidence>
<dbReference type="GO" id="GO:0015562">
    <property type="term" value="F:efflux transmembrane transporter activity"/>
    <property type="evidence" value="ECO:0007669"/>
    <property type="project" value="InterPro"/>
</dbReference>
<dbReference type="Gene3D" id="1.20.1600.10">
    <property type="entry name" value="Outer membrane efflux proteins (OEP)"/>
    <property type="match status" value="1"/>
</dbReference>
<dbReference type="EMBL" id="SEWY01000002">
    <property type="protein sequence ID" value="TBH74266.1"/>
    <property type="molecule type" value="Genomic_DNA"/>
</dbReference>
<dbReference type="SUPFAM" id="SSF56954">
    <property type="entry name" value="Outer membrane efflux proteins (OEP)"/>
    <property type="match status" value="1"/>
</dbReference>
<dbReference type="Gene3D" id="2.20.200.10">
    <property type="entry name" value="Outer membrane efflux proteins (OEP)"/>
    <property type="match status" value="1"/>
</dbReference>
<sequence length="487" mass="55036">MWCSHHSRLNGLKMKNRIFVIGFWLALASCTNGLMREQRKISAELDTYRSEKEQSSVSGVQECWKRDSLLVQLIDSVLVRSNDIKQGFLQVAMAKSEFGYQRGLRKPTVSGLVQPSLRRFGKYTMDGVGNYDTQFSTNITRDQIIPEHLPDLQIGVQTAWELDIWGKLAKRKKASALRYLATESGQQWLITSLVAEVAGAYGQLIALDKELDILKTNIEIQRKAFELVQVQKEAGAVNESAVQQLEAQLLNSRAQEGGVLQQMTSLENEIRLLLNKPNAPIFRSKFPFQCALDSSLFARVKIDQLERRPDIRQAKLNLMAAFETKESASLALKPSIVLSGILGVQGFQPAYLFQLPASMAYQLLGGITMPWLNRSAITAEMLRSESQWKWQDIAYQNALVKGYLEWDTQVKSLAYLQKQQQLKQREVLLTKGAINTVGTLFLTANASYLEVLTAQQNALRSELELLEISRNQWMRAINLYRVLGGGW</sequence>
<accession>A0A4Q9BE88</accession>
<dbReference type="InterPro" id="IPR003423">
    <property type="entry name" value="OMP_efflux"/>
</dbReference>
<dbReference type="InterPro" id="IPR010131">
    <property type="entry name" value="MdtP/NodT-like"/>
</dbReference>